<dbReference type="InterPro" id="IPR034015">
    <property type="entry name" value="M1_LTA4H"/>
</dbReference>
<keyword evidence="1" id="KW-0479">Metal-binding</keyword>
<dbReference type="Gene3D" id="2.60.40.1730">
    <property type="entry name" value="tricorn interacting facor f3 domain"/>
    <property type="match status" value="1"/>
</dbReference>
<keyword evidence="1" id="KW-0862">Zinc</keyword>
<dbReference type="PANTHER" id="PTHR45726:SF3">
    <property type="entry name" value="LEUKOTRIENE A-4 HYDROLASE"/>
    <property type="match status" value="1"/>
</dbReference>
<dbReference type="RefSeq" id="WP_207861705.1">
    <property type="nucleotide sequence ID" value="NZ_JAFREP010000027.1"/>
</dbReference>
<feature type="binding site" evidence="1">
    <location>
        <position position="309"/>
    </location>
    <ligand>
        <name>Zn(2+)</name>
        <dbReference type="ChEBI" id="CHEBI:29105"/>
        <note>catalytic</note>
    </ligand>
</feature>
<evidence type="ECO:0000259" key="2">
    <source>
        <dbReference type="Pfam" id="PF01433"/>
    </source>
</evidence>
<comment type="caution">
    <text evidence="3">The sequence shown here is derived from an EMBL/GenBank/DDBJ whole genome shotgun (WGS) entry which is preliminary data.</text>
</comment>
<dbReference type="Pfam" id="PF01433">
    <property type="entry name" value="Peptidase_M1"/>
    <property type="match status" value="1"/>
</dbReference>
<dbReference type="SUPFAM" id="SSF55486">
    <property type="entry name" value="Metalloproteases ('zincins'), catalytic domain"/>
    <property type="match status" value="1"/>
</dbReference>
<sequence>MRRLELDVAVYPKRRAIVATALLHLNLGEHHLARTVLHLTQALKVKSVVADGEKVPFEHRDGLLHLLWPKPRRGLVRVAVTYRGSPPVAQRPPWQGGFVWAKDRKGRPWVSLACQIKGASMWLPVSGDFSDKIDTLELRVNVPKPLFCAANGRLVAVKDEDDGRKTYIWRHQYPIIPHNISINLADYRVEQRGFAALPDVPVILYTLMQRPAAMPDEAVYTRQRNLLFAELEKYVGFLSARYGPYPWQGEKLAVVHTPFLGMEHQTINAYGNGFQFDNGFDEILFHELGHEWFGNRVTAATPRDLWLQEGITTYITGLYLAEQFGPARAASFYEMQRAQVSGEVPLFPATMPTINEAFHNDIYTKAALVLRTLARIIGEPKLDAILYRWVNEPTLQQPGAASTAAFRALVAEETGLELGWFFDHYLRHAALPRLDVTREGSTVTLRWHHPDFNLPVPVQLPDEAGTRVLVPVNRGVGVLQRVPAGEMVVDPDQWLLRHEDDK</sequence>
<evidence type="ECO:0000313" key="3">
    <source>
        <dbReference type="EMBL" id="MBO1321732.1"/>
    </source>
</evidence>
<proteinExistence type="predicted"/>
<dbReference type="Proteomes" id="UP000664417">
    <property type="component" value="Unassembled WGS sequence"/>
</dbReference>
<feature type="binding site" evidence="1">
    <location>
        <position position="290"/>
    </location>
    <ligand>
        <name>Zn(2+)</name>
        <dbReference type="ChEBI" id="CHEBI:29105"/>
        <note>catalytic</note>
    </ligand>
</feature>
<dbReference type="InterPro" id="IPR042097">
    <property type="entry name" value="Aminopeptidase_N-like_N_sf"/>
</dbReference>
<name>A0A8J7QC50_9BACT</name>
<dbReference type="GO" id="GO:0008270">
    <property type="term" value="F:zinc ion binding"/>
    <property type="evidence" value="ECO:0007669"/>
    <property type="project" value="InterPro"/>
</dbReference>
<protein>
    <submittedName>
        <fullName evidence="3">M1 family metallopeptidase</fullName>
    </submittedName>
</protein>
<dbReference type="PANTHER" id="PTHR45726">
    <property type="entry name" value="LEUKOTRIENE A-4 HYDROLASE"/>
    <property type="match status" value="1"/>
</dbReference>
<feature type="binding site" evidence="1">
    <location>
        <position position="286"/>
    </location>
    <ligand>
        <name>Zn(2+)</name>
        <dbReference type="ChEBI" id="CHEBI:29105"/>
        <note>catalytic</note>
    </ligand>
</feature>
<dbReference type="EMBL" id="JAFREP010000027">
    <property type="protein sequence ID" value="MBO1321732.1"/>
    <property type="molecule type" value="Genomic_DNA"/>
</dbReference>
<evidence type="ECO:0000256" key="1">
    <source>
        <dbReference type="PIRSR" id="PIRSR634015-3"/>
    </source>
</evidence>
<feature type="domain" description="Peptidase M1 membrane alanine aminopeptidase" evidence="2">
    <location>
        <begin position="281"/>
        <end position="425"/>
    </location>
</feature>
<dbReference type="CDD" id="cd09603">
    <property type="entry name" value="M1_APN_like"/>
    <property type="match status" value="1"/>
</dbReference>
<accession>A0A8J7QC50</accession>
<dbReference type="GO" id="GO:0008237">
    <property type="term" value="F:metallopeptidase activity"/>
    <property type="evidence" value="ECO:0007669"/>
    <property type="project" value="InterPro"/>
</dbReference>
<comment type="cofactor">
    <cofactor evidence="1">
        <name>Zn(2+)</name>
        <dbReference type="ChEBI" id="CHEBI:29105"/>
    </cofactor>
    <text evidence="1">Binds 1 zinc ion per subunit.</text>
</comment>
<dbReference type="InterPro" id="IPR014782">
    <property type="entry name" value="Peptidase_M1_dom"/>
</dbReference>
<keyword evidence="4" id="KW-1185">Reference proteome</keyword>
<dbReference type="Gene3D" id="1.10.390.10">
    <property type="entry name" value="Neutral Protease Domain 2"/>
    <property type="match status" value="1"/>
</dbReference>
<dbReference type="AlphaFoldDB" id="A0A8J7QC50"/>
<reference evidence="3" key="1">
    <citation type="submission" date="2021-03" db="EMBL/GenBank/DDBJ databases">
        <authorList>
            <person name="Wang G."/>
        </authorList>
    </citation>
    <scope>NUCLEOTIDE SEQUENCE</scope>
    <source>
        <strain evidence="3">KCTC 12899</strain>
    </source>
</reference>
<dbReference type="SUPFAM" id="SSF63737">
    <property type="entry name" value="Leukotriene A4 hydrolase N-terminal domain"/>
    <property type="match status" value="1"/>
</dbReference>
<dbReference type="InterPro" id="IPR027268">
    <property type="entry name" value="Peptidase_M4/M1_CTD_sf"/>
</dbReference>
<gene>
    <name evidence="3" type="ORF">J3U88_24855</name>
</gene>
<organism evidence="3 4">
    <name type="scientific">Acanthopleuribacter pedis</name>
    <dbReference type="NCBI Taxonomy" id="442870"/>
    <lineage>
        <taxon>Bacteria</taxon>
        <taxon>Pseudomonadati</taxon>
        <taxon>Acidobacteriota</taxon>
        <taxon>Holophagae</taxon>
        <taxon>Acanthopleuribacterales</taxon>
        <taxon>Acanthopleuribacteraceae</taxon>
        <taxon>Acanthopleuribacter</taxon>
    </lineage>
</organism>
<evidence type="ECO:0000313" key="4">
    <source>
        <dbReference type="Proteomes" id="UP000664417"/>
    </source>
</evidence>